<comment type="caution">
    <text evidence="9">The sequence shown here is derived from an EMBL/GenBank/DDBJ whole genome shotgun (WGS) entry which is preliminary data.</text>
</comment>
<keyword evidence="4 7" id="KW-1133">Transmembrane helix</keyword>
<dbReference type="PANTHER" id="PTHR36964:SF1">
    <property type="entry name" value="PROTEIN-METHIONINE-SULFOXIDE REDUCTASE HEME-BINDING SUBUNIT MSRQ"/>
    <property type="match status" value="1"/>
</dbReference>
<protein>
    <recommendedName>
        <fullName evidence="7">Protein-methionine-sulfoxide reductase heme-binding subunit MsrQ</fullName>
    </recommendedName>
    <alternativeName>
        <fullName evidence="7">Flavocytochrome MsrQ</fullName>
    </alternativeName>
</protein>
<keyword evidence="7" id="KW-0288">FMN</keyword>
<comment type="cofactor">
    <cofactor evidence="7">
        <name>heme b</name>
        <dbReference type="ChEBI" id="CHEBI:60344"/>
    </cofactor>
    <text evidence="7">Binds 1 heme b (iron(II)-protoporphyrin IX) group per subunit.</text>
</comment>
<feature type="transmembrane region" description="Helical" evidence="7">
    <location>
        <begin position="196"/>
        <end position="212"/>
    </location>
</feature>
<comment type="subcellular location">
    <subcellularLocation>
        <location evidence="7">Cell membrane</location>
        <topology evidence="7">Multi-pass membrane protein</topology>
    </subcellularLocation>
    <subcellularLocation>
        <location evidence="1">Membrane</location>
        <topology evidence="1">Multi-pass membrane protein</topology>
    </subcellularLocation>
</comment>
<dbReference type="EMBL" id="JBFBVU010000019">
    <property type="protein sequence ID" value="MEV8467866.1"/>
    <property type="molecule type" value="Genomic_DNA"/>
</dbReference>
<comment type="similarity">
    <text evidence="7">Belongs to the MsrQ family.</text>
</comment>
<keyword evidence="5 7" id="KW-0408">Iron</keyword>
<keyword evidence="10" id="KW-1185">Reference proteome</keyword>
<feature type="transmembrane region" description="Helical" evidence="7">
    <location>
        <begin position="68"/>
        <end position="87"/>
    </location>
</feature>
<feature type="transmembrane region" description="Helical" evidence="7">
    <location>
        <begin position="31"/>
        <end position="48"/>
    </location>
</feature>
<dbReference type="RefSeq" id="WP_366193762.1">
    <property type="nucleotide sequence ID" value="NZ_JBFBVU010000019.1"/>
</dbReference>
<evidence type="ECO:0000313" key="10">
    <source>
        <dbReference type="Proteomes" id="UP001553161"/>
    </source>
</evidence>
<feature type="transmembrane region" description="Helical" evidence="7">
    <location>
        <begin position="130"/>
        <end position="151"/>
    </location>
</feature>
<keyword evidence="7" id="KW-0349">Heme</keyword>
<comment type="subunit">
    <text evidence="7">Heterodimer of a catalytic subunit (MsrP) and a heme-binding subunit (MsrQ).</text>
</comment>
<sequence>MTRQTTPGAVAPQPSPWAAVANGLNGATRRLPTWPVYLFGLLPVPWFFWKALNGEMGVNPVEALEHRYGLFALQFLVAGLAVTPLRRLLGINLIRFRRAIGLTAFFYVLAHLSVWALLDVQSLAAIWKDIVKRPYITIGMTGFLCLLPLALTSNNWSLRRMGPLRWRRLHRLTYPAVLLGSAHFVMLVKGWQTEPILYFGAIVGLLLLRLVPGR</sequence>
<proteinExistence type="inferred from homology"/>
<accession>A0ABV3L8G4</accession>
<dbReference type="HAMAP" id="MF_01207">
    <property type="entry name" value="MsrQ"/>
    <property type="match status" value="1"/>
</dbReference>
<keyword evidence="7" id="KW-0285">Flavoprotein</keyword>
<keyword evidence="7" id="KW-0479">Metal-binding</keyword>
<keyword evidence="7" id="KW-1003">Cell membrane</keyword>
<name>A0ABV3L8G4_9RHOB</name>
<feature type="transmembrane region" description="Helical" evidence="7">
    <location>
        <begin position="172"/>
        <end position="190"/>
    </location>
</feature>
<keyword evidence="2 7" id="KW-0813">Transport</keyword>
<evidence type="ECO:0000256" key="2">
    <source>
        <dbReference type="ARBA" id="ARBA00022448"/>
    </source>
</evidence>
<evidence type="ECO:0000256" key="1">
    <source>
        <dbReference type="ARBA" id="ARBA00004141"/>
    </source>
</evidence>
<comment type="function">
    <text evidence="7">Part of the MsrPQ system that repairs oxidized periplasmic proteins containing methionine sulfoxide residues (Met-O), using respiratory chain electrons. Thus protects these proteins from oxidative-stress damage caused by reactive species of oxygen and chlorine generated by the host defense mechanisms. MsrPQ is essential for the maintenance of envelope integrity under bleach stress, rescuing a wide series of structurally unrelated periplasmic proteins from methionine oxidation. MsrQ provides electrons for reduction to the reductase catalytic subunit MsrP, using the quinone pool of the respiratory chain.</text>
</comment>
<dbReference type="PANTHER" id="PTHR36964">
    <property type="entry name" value="PROTEIN-METHIONINE-SULFOXIDE REDUCTASE HEME-BINDING SUBUNIT MSRQ"/>
    <property type="match status" value="1"/>
</dbReference>
<feature type="transmembrane region" description="Helical" evidence="7">
    <location>
        <begin position="99"/>
        <end position="118"/>
    </location>
</feature>
<dbReference type="InterPro" id="IPR022837">
    <property type="entry name" value="MsrQ-like"/>
</dbReference>
<evidence type="ECO:0000313" key="9">
    <source>
        <dbReference type="EMBL" id="MEV8467866.1"/>
    </source>
</evidence>
<dbReference type="Pfam" id="PF01794">
    <property type="entry name" value="Ferric_reduct"/>
    <property type="match status" value="1"/>
</dbReference>
<evidence type="ECO:0000256" key="7">
    <source>
        <dbReference type="HAMAP-Rule" id="MF_01207"/>
    </source>
</evidence>
<dbReference type="InterPro" id="IPR013130">
    <property type="entry name" value="Fe3_Rdtase_TM_dom"/>
</dbReference>
<evidence type="ECO:0000256" key="4">
    <source>
        <dbReference type="ARBA" id="ARBA00022989"/>
    </source>
</evidence>
<reference evidence="9 10" key="1">
    <citation type="submission" date="2024-07" db="EMBL/GenBank/DDBJ databases">
        <authorList>
            <person name="Kang M."/>
        </authorList>
    </citation>
    <scope>NUCLEOTIDE SEQUENCE [LARGE SCALE GENOMIC DNA]</scope>
    <source>
        <strain evidence="9 10">DFM31</strain>
    </source>
</reference>
<comment type="cofactor">
    <cofactor evidence="7">
        <name>FMN</name>
        <dbReference type="ChEBI" id="CHEBI:58210"/>
    </cofactor>
    <text evidence="7">Binds 1 FMN per subunit.</text>
</comment>
<evidence type="ECO:0000256" key="5">
    <source>
        <dbReference type="ARBA" id="ARBA00023004"/>
    </source>
</evidence>
<evidence type="ECO:0000256" key="6">
    <source>
        <dbReference type="ARBA" id="ARBA00023136"/>
    </source>
</evidence>
<keyword evidence="7" id="KW-0249">Electron transport</keyword>
<keyword evidence="3 7" id="KW-0812">Transmembrane</keyword>
<gene>
    <name evidence="7 9" type="primary">msrQ</name>
    <name evidence="9" type="ORF">AB0T83_13890</name>
</gene>
<feature type="domain" description="Ferric oxidoreductase" evidence="8">
    <location>
        <begin position="69"/>
        <end position="180"/>
    </location>
</feature>
<organism evidence="9 10">
    <name type="scientific">Meridianimarinicoccus marinus</name>
    <dbReference type="NCBI Taxonomy" id="3231483"/>
    <lineage>
        <taxon>Bacteria</taxon>
        <taxon>Pseudomonadati</taxon>
        <taxon>Pseudomonadota</taxon>
        <taxon>Alphaproteobacteria</taxon>
        <taxon>Rhodobacterales</taxon>
        <taxon>Paracoccaceae</taxon>
        <taxon>Meridianimarinicoccus</taxon>
    </lineage>
</organism>
<evidence type="ECO:0000256" key="3">
    <source>
        <dbReference type="ARBA" id="ARBA00022692"/>
    </source>
</evidence>
<evidence type="ECO:0000259" key="8">
    <source>
        <dbReference type="Pfam" id="PF01794"/>
    </source>
</evidence>
<keyword evidence="6 7" id="KW-0472">Membrane</keyword>
<dbReference type="NCBIfam" id="NF003833">
    <property type="entry name" value="PRK05419.1-5"/>
    <property type="match status" value="1"/>
</dbReference>
<dbReference type="Proteomes" id="UP001553161">
    <property type="component" value="Unassembled WGS sequence"/>
</dbReference>